<dbReference type="AlphaFoldDB" id="A0A8X6WLC8"/>
<protein>
    <submittedName>
        <fullName evidence="2">Uncharacterized protein</fullName>
    </submittedName>
</protein>
<dbReference type="EMBL" id="BMAV01000218">
    <property type="protein sequence ID" value="GFY37288.1"/>
    <property type="molecule type" value="Genomic_DNA"/>
</dbReference>
<dbReference type="Proteomes" id="UP000886998">
    <property type="component" value="Unassembled WGS sequence"/>
</dbReference>
<reference evidence="2" key="1">
    <citation type="submission" date="2020-08" db="EMBL/GenBank/DDBJ databases">
        <title>Multicomponent nature underlies the extraordinary mechanical properties of spider dragline silk.</title>
        <authorList>
            <person name="Kono N."/>
            <person name="Nakamura H."/>
            <person name="Mori M."/>
            <person name="Yoshida Y."/>
            <person name="Ohtoshi R."/>
            <person name="Malay A.D."/>
            <person name="Moran D.A.P."/>
            <person name="Tomita M."/>
            <person name="Numata K."/>
            <person name="Arakawa K."/>
        </authorList>
    </citation>
    <scope>NUCLEOTIDE SEQUENCE</scope>
</reference>
<evidence type="ECO:0000313" key="3">
    <source>
        <dbReference type="Proteomes" id="UP000886998"/>
    </source>
</evidence>
<keyword evidence="1" id="KW-1133">Transmembrane helix</keyword>
<proteinExistence type="predicted"/>
<feature type="transmembrane region" description="Helical" evidence="1">
    <location>
        <begin position="169"/>
        <end position="188"/>
    </location>
</feature>
<keyword evidence="3" id="KW-1185">Reference proteome</keyword>
<comment type="caution">
    <text evidence="2">The sequence shown here is derived from an EMBL/GenBank/DDBJ whole genome shotgun (WGS) entry which is preliminary data.</text>
</comment>
<dbReference type="OrthoDB" id="6436917at2759"/>
<accession>A0A8X6WLC8</accession>
<gene>
    <name evidence="2" type="primary">AVEN_177293_1</name>
    <name evidence="2" type="ORF">TNIN_409091</name>
</gene>
<dbReference type="PANTHER" id="PTHR47326">
    <property type="entry name" value="TRANSPOSABLE ELEMENT TC3 TRANSPOSASE-LIKE PROTEIN"/>
    <property type="match status" value="1"/>
</dbReference>
<keyword evidence="1" id="KW-0812">Transmembrane</keyword>
<evidence type="ECO:0000313" key="2">
    <source>
        <dbReference type="EMBL" id="GFY37288.1"/>
    </source>
</evidence>
<evidence type="ECO:0000256" key="1">
    <source>
        <dbReference type="SAM" id="Phobius"/>
    </source>
</evidence>
<keyword evidence="1" id="KW-0472">Membrane</keyword>
<sequence>MKIKDKEVWTAAPDHPGISRKSPGGVLEFDGDGNNQMVVSRLLSEHLKCMTFESGRKFFESNTNTSTRDIAQQLGVCESLVWPIVHQQGVPPYHLQGLQLLQRNEYPKHVKFAQWFAQKCVLDASFPGPIIFTVEASFTHEGMFNPNKSHVWAYDNPYSTRNQVAEHDFAVNVWAGIIGGCLLGPYLLPPRLDSQK</sequence>
<dbReference type="PANTHER" id="PTHR47326:SF1">
    <property type="entry name" value="HTH PSQ-TYPE DOMAIN-CONTAINING PROTEIN"/>
    <property type="match status" value="1"/>
</dbReference>
<name>A0A8X6WLC8_9ARAC</name>
<organism evidence="2 3">
    <name type="scientific">Trichonephila inaurata madagascariensis</name>
    <dbReference type="NCBI Taxonomy" id="2747483"/>
    <lineage>
        <taxon>Eukaryota</taxon>
        <taxon>Metazoa</taxon>
        <taxon>Ecdysozoa</taxon>
        <taxon>Arthropoda</taxon>
        <taxon>Chelicerata</taxon>
        <taxon>Arachnida</taxon>
        <taxon>Araneae</taxon>
        <taxon>Araneomorphae</taxon>
        <taxon>Entelegynae</taxon>
        <taxon>Araneoidea</taxon>
        <taxon>Nephilidae</taxon>
        <taxon>Trichonephila</taxon>
        <taxon>Trichonephila inaurata</taxon>
    </lineage>
</organism>